<organism evidence="1 2">
    <name type="scientific">Nesidiocoris tenuis</name>
    <dbReference type="NCBI Taxonomy" id="355587"/>
    <lineage>
        <taxon>Eukaryota</taxon>
        <taxon>Metazoa</taxon>
        <taxon>Ecdysozoa</taxon>
        <taxon>Arthropoda</taxon>
        <taxon>Hexapoda</taxon>
        <taxon>Insecta</taxon>
        <taxon>Pterygota</taxon>
        <taxon>Neoptera</taxon>
        <taxon>Paraneoptera</taxon>
        <taxon>Hemiptera</taxon>
        <taxon>Heteroptera</taxon>
        <taxon>Panheteroptera</taxon>
        <taxon>Cimicomorpha</taxon>
        <taxon>Miridae</taxon>
        <taxon>Dicyphina</taxon>
        <taxon>Nesidiocoris</taxon>
    </lineage>
</organism>
<accession>A0A6H5HLS6</accession>
<evidence type="ECO:0000313" key="2">
    <source>
        <dbReference type="Proteomes" id="UP000479000"/>
    </source>
</evidence>
<feature type="non-terminal residue" evidence="1">
    <location>
        <position position="70"/>
    </location>
</feature>
<dbReference type="EMBL" id="CADCXU010028889">
    <property type="protein sequence ID" value="CAB0015306.1"/>
    <property type="molecule type" value="Genomic_DNA"/>
</dbReference>
<dbReference type="Proteomes" id="UP000479000">
    <property type="component" value="Unassembled WGS sequence"/>
</dbReference>
<keyword evidence="2" id="KW-1185">Reference proteome</keyword>
<evidence type="ECO:0000313" key="1">
    <source>
        <dbReference type="EMBL" id="CAB0015306.1"/>
    </source>
</evidence>
<gene>
    <name evidence="1" type="ORF">NTEN_LOCUS19646</name>
</gene>
<dbReference type="AlphaFoldDB" id="A0A6H5HLS6"/>
<name>A0A6H5HLS6_9HEMI</name>
<sequence length="70" mass="7866">MLISARFNTLNEPTAHFTLSLVKSLFSLLLLLPSNDGLLVLIPKKPRMPKHSILILLCRLHRPPTAISPR</sequence>
<reference evidence="1 2" key="1">
    <citation type="submission" date="2020-02" db="EMBL/GenBank/DDBJ databases">
        <authorList>
            <person name="Ferguson B K."/>
        </authorList>
    </citation>
    <scope>NUCLEOTIDE SEQUENCE [LARGE SCALE GENOMIC DNA]</scope>
</reference>
<protein>
    <submittedName>
        <fullName evidence="1">Uncharacterized protein</fullName>
    </submittedName>
</protein>
<proteinExistence type="predicted"/>